<keyword evidence="4 6" id="KW-0472">Membrane</keyword>
<feature type="transmembrane region" description="Helical" evidence="6">
    <location>
        <begin position="239"/>
        <end position="257"/>
    </location>
</feature>
<feature type="transmembrane region" description="Helical" evidence="6">
    <location>
        <begin position="154"/>
        <end position="177"/>
    </location>
</feature>
<feature type="compositionally biased region" description="Low complexity" evidence="5">
    <location>
        <begin position="61"/>
        <end position="71"/>
    </location>
</feature>
<reference evidence="9" key="1">
    <citation type="journal article" date="2020" name="Stud. Mycol.">
        <title>101 Dothideomycetes genomes: a test case for predicting lifestyles and emergence of pathogens.</title>
        <authorList>
            <person name="Haridas S."/>
            <person name="Albert R."/>
            <person name="Binder M."/>
            <person name="Bloem J."/>
            <person name="Labutti K."/>
            <person name="Salamov A."/>
            <person name="Andreopoulos B."/>
            <person name="Baker S."/>
            <person name="Barry K."/>
            <person name="Bills G."/>
            <person name="Bluhm B."/>
            <person name="Cannon C."/>
            <person name="Castanera R."/>
            <person name="Culley D."/>
            <person name="Daum C."/>
            <person name="Ezra D."/>
            <person name="Gonzalez J."/>
            <person name="Henrissat B."/>
            <person name="Kuo A."/>
            <person name="Liang C."/>
            <person name="Lipzen A."/>
            <person name="Lutzoni F."/>
            <person name="Magnuson J."/>
            <person name="Mondo S."/>
            <person name="Nolan M."/>
            <person name="Ohm R."/>
            <person name="Pangilinan J."/>
            <person name="Park H.-J."/>
            <person name="Ramirez L."/>
            <person name="Alfaro M."/>
            <person name="Sun H."/>
            <person name="Tritt A."/>
            <person name="Yoshinaga Y."/>
            <person name="Zwiers L.-H."/>
            <person name="Turgeon B."/>
            <person name="Goodwin S."/>
            <person name="Spatafora J."/>
            <person name="Crous P."/>
            <person name="Grigoriev I."/>
        </authorList>
    </citation>
    <scope>NUCLEOTIDE SEQUENCE</scope>
    <source>
        <strain evidence="9">CBS 269.34</strain>
    </source>
</reference>
<evidence type="ECO:0000259" key="8">
    <source>
        <dbReference type="Pfam" id="PF13886"/>
    </source>
</evidence>
<evidence type="ECO:0000256" key="4">
    <source>
        <dbReference type="ARBA" id="ARBA00023136"/>
    </source>
</evidence>
<feature type="region of interest" description="Disordered" evidence="5">
    <location>
        <begin position="777"/>
        <end position="917"/>
    </location>
</feature>
<feature type="region of interest" description="Disordered" evidence="5">
    <location>
        <begin position="394"/>
        <end position="493"/>
    </location>
</feature>
<feature type="compositionally biased region" description="Polar residues" evidence="5">
    <location>
        <begin position="817"/>
        <end position="826"/>
    </location>
</feature>
<evidence type="ECO:0000256" key="1">
    <source>
        <dbReference type="ARBA" id="ARBA00004141"/>
    </source>
</evidence>
<feature type="region of interest" description="Disordered" evidence="5">
    <location>
        <begin position="671"/>
        <end position="743"/>
    </location>
</feature>
<feature type="transmembrane region" description="Helical" evidence="6">
    <location>
        <begin position="322"/>
        <end position="340"/>
    </location>
</feature>
<feature type="transmembrane region" description="Helical" evidence="6">
    <location>
        <begin position="126"/>
        <end position="147"/>
    </location>
</feature>
<sequence length="1141" mass="123754">MRSYRYLVSSLALIALLHPAVALNYPLNARQNDQTSSDSSSPSATDAAQPSSTGDASPLPSSTSEKAAATSSHHEASSRLSSTLSISVTPTEPIQAPSSSVANAAQPVATNGTASHGSPLPIHPKLTPAMGIAGVILLLSGVVYTLIGIKNKMLYIFFSACYLTSLATTVLIIYLMSPPVKDAIQGAFFVAALISGLIFGALSLVFADITDGLGCLLGGYCLSMWFLTLKEGGLIESTTGRAIFIACMSFAGFSLSFSHYTRTYGLIVSISFSGATVTVLGIDCLSRAGLKEFWLYLWNLNSNTFPLNTNTYPVTRGIRVEVAFIVLIFLLGIVSQLKLWKLVKERREKGAVTRLEREENQQREEEERGRRIENDFARERAQWEAEYGDKSMAGLHTDSAIGSSNDSNPKTSVSVKETRRSDSVEMVDMSGSKDLDRSKLMSRNSSKGGPGVSVTVRVMEDDNIQQIDSNGNTVSTYPATARNSGLHSSASSSARASADLRAIEEGDQARLASTRASLRSSVPPPPIVVPLPFNVPNSNHSDNGENASVSTVPESQPSRRPGSKRLSAISNRLSMNRLSSNHSSQEEILIPHIEDDRASSLAATMDDMDDDAFSLPELSPPHSPLTEGFQEHIDTHIDAGKTKEQGSKFDEIVKNKEGTKSEDAQALAALTSNSLATTKSPNRQSLTTSTDPKPNETKSIRLSLGSRRRSGASVANDDDGRTRRTSKSMPSIPQSEGSQGASHIESLAEVLPEKLSKVVLSYRTNEWAKHLEVADKPELDELQQPPSPGIQVQMGLPEPTTPPKVVENAQPAPVSTRPVSSHQASAPQLARQGSQASQQASNTNPYRQPSANRSSSTMSKYSVNDFTPMSVSRNPSNATVNSIPSIQIPGQYATGPGAMSRSSSAAKMRGGRNSSMPLMNQTLVESPIEEESANMRFAPSPMPGNNPMSRREALTRNQSTPTTFTPYSSVPNPNFVAASDAASTRPMNLHAADSDNLSLSDRKKMIDQENLTLTQRQTLMQSRPQQQRQGTWPLAEQMKGFDSHQPSRTSGINHNKQEARLATWRESIRQDTAPVLPVVSEEDRRMAMIQERKRREMEKQQQAMAANVRDTMFDNMMRRGDMLDAHRDALRKMQASANKNA</sequence>
<feature type="compositionally biased region" description="Low complexity" evidence="5">
    <location>
        <begin position="897"/>
        <end position="912"/>
    </location>
</feature>
<dbReference type="AlphaFoldDB" id="A0A6A6QFV4"/>
<dbReference type="InterPro" id="IPR025256">
    <property type="entry name" value="TM7S3/TM198-like_dom"/>
</dbReference>
<feature type="compositionally biased region" description="Polar residues" evidence="5">
    <location>
        <begin position="842"/>
        <end position="885"/>
    </location>
</feature>
<dbReference type="OrthoDB" id="102260at2759"/>
<dbReference type="PANTHER" id="PTHR39469">
    <property type="entry name" value="CHROMOSOME 1, WHOLE GENOME SHOTGUN SEQUENCE"/>
    <property type="match status" value="1"/>
</dbReference>
<dbReference type="Pfam" id="PF13886">
    <property type="entry name" value="TM7S3_TM198"/>
    <property type="match status" value="1"/>
</dbReference>
<evidence type="ECO:0000256" key="7">
    <source>
        <dbReference type="SAM" id="SignalP"/>
    </source>
</evidence>
<evidence type="ECO:0000256" key="2">
    <source>
        <dbReference type="ARBA" id="ARBA00022692"/>
    </source>
</evidence>
<feature type="region of interest" description="Disordered" evidence="5">
    <location>
        <begin position="533"/>
        <end position="566"/>
    </location>
</feature>
<protein>
    <recommendedName>
        <fullName evidence="8">TM7S3/TM198-like domain-containing protein</fullName>
    </recommendedName>
</protein>
<feature type="domain" description="TM7S3/TM198-like" evidence="8">
    <location>
        <begin position="134"/>
        <end position="337"/>
    </location>
</feature>
<dbReference type="GO" id="GO:0016020">
    <property type="term" value="C:membrane"/>
    <property type="evidence" value="ECO:0007669"/>
    <property type="project" value="UniProtKB-SubCell"/>
</dbReference>
<organism evidence="9 10">
    <name type="scientific">Lophium mytilinum</name>
    <dbReference type="NCBI Taxonomy" id="390894"/>
    <lineage>
        <taxon>Eukaryota</taxon>
        <taxon>Fungi</taxon>
        <taxon>Dikarya</taxon>
        <taxon>Ascomycota</taxon>
        <taxon>Pezizomycotina</taxon>
        <taxon>Dothideomycetes</taxon>
        <taxon>Pleosporomycetidae</taxon>
        <taxon>Mytilinidiales</taxon>
        <taxon>Mytilinidiaceae</taxon>
        <taxon>Lophium</taxon>
    </lineage>
</organism>
<feature type="compositionally biased region" description="Low complexity" evidence="5">
    <location>
        <begin position="671"/>
        <end position="680"/>
    </location>
</feature>
<keyword evidence="7" id="KW-0732">Signal</keyword>
<proteinExistence type="predicted"/>
<comment type="subcellular location">
    <subcellularLocation>
        <location evidence="1">Membrane</location>
        <topology evidence="1">Multi-pass membrane protein</topology>
    </subcellularLocation>
</comment>
<dbReference type="PANTHER" id="PTHR39469:SF1">
    <property type="entry name" value="DUF4203 DOMAIN-CONTAINING PROTEIN"/>
    <property type="match status" value="1"/>
</dbReference>
<feature type="transmembrane region" description="Helical" evidence="6">
    <location>
        <begin position="183"/>
        <end position="202"/>
    </location>
</feature>
<feature type="compositionally biased region" description="Low complexity" evidence="5">
    <location>
        <begin position="828"/>
        <end position="841"/>
    </location>
</feature>
<feature type="compositionally biased region" description="Low complexity" evidence="5">
    <location>
        <begin position="33"/>
        <end position="53"/>
    </location>
</feature>
<evidence type="ECO:0000256" key="6">
    <source>
        <dbReference type="SAM" id="Phobius"/>
    </source>
</evidence>
<keyword evidence="3 6" id="KW-1133">Transmembrane helix</keyword>
<feature type="transmembrane region" description="Helical" evidence="6">
    <location>
        <begin position="209"/>
        <end position="227"/>
    </location>
</feature>
<feature type="signal peptide" evidence="7">
    <location>
        <begin position="1"/>
        <end position="22"/>
    </location>
</feature>
<feature type="chain" id="PRO_5025424391" description="TM7S3/TM198-like domain-containing protein" evidence="7">
    <location>
        <begin position="23"/>
        <end position="1141"/>
    </location>
</feature>
<gene>
    <name evidence="9" type="ORF">BU16DRAFT_155271</name>
</gene>
<feature type="compositionally biased region" description="Polar residues" evidence="5">
    <location>
        <begin position="727"/>
        <end position="741"/>
    </location>
</feature>
<feature type="compositionally biased region" description="Polar residues" evidence="5">
    <location>
        <begin position="537"/>
        <end position="558"/>
    </location>
</feature>
<accession>A0A6A6QFV4</accession>
<evidence type="ECO:0000313" key="9">
    <source>
        <dbReference type="EMBL" id="KAF2490503.1"/>
    </source>
</evidence>
<evidence type="ECO:0000256" key="5">
    <source>
        <dbReference type="SAM" id="MobiDB-lite"/>
    </source>
</evidence>
<keyword evidence="2 6" id="KW-0812">Transmembrane</keyword>
<keyword evidence="10" id="KW-1185">Reference proteome</keyword>
<feature type="compositionally biased region" description="Polar residues" evidence="5">
    <location>
        <begin position="464"/>
        <end position="487"/>
    </location>
</feature>
<dbReference type="EMBL" id="MU004197">
    <property type="protein sequence ID" value="KAF2490503.1"/>
    <property type="molecule type" value="Genomic_DNA"/>
</dbReference>
<feature type="compositionally biased region" description="Polar residues" evidence="5">
    <location>
        <begin position="400"/>
        <end position="415"/>
    </location>
</feature>
<evidence type="ECO:0000256" key="3">
    <source>
        <dbReference type="ARBA" id="ARBA00022989"/>
    </source>
</evidence>
<name>A0A6A6QFV4_9PEZI</name>
<feature type="region of interest" description="Disordered" evidence="5">
    <location>
        <begin position="31"/>
        <end position="82"/>
    </location>
</feature>
<dbReference type="Proteomes" id="UP000799750">
    <property type="component" value="Unassembled WGS sequence"/>
</dbReference>
<evidence type="ECO:0000313" key="10">
    <source>
        <dbReference type="Proteomes" id="UP000799750"/>
    </source>
</evidence>
<feature type="compositionally biased region" description="Polar residues" evidence="5">
    <location>
        <begin position="681"/>
        <end position="692"/>
    </location>
</feature>